<feature type="signal peptide" evidence="1">
    <location>
        <begin position="1"/>
        <end position="21"/>
    </location>
</feature>
<gene>
    <name evidence="2" type="ORF">EOD40_07130</name>
</gene>
<comment type="caution">
    <text evidence="2">The sequence shown here is derived from an EMBL/GenBank/DDBJ whole genome shotgun (WGS) entry which is preliminary data.</text>
</comment>
<protein>
    <submittedName>
        <fullName evidence="2">Uncharacterized protein</fullName>
    </submittedName>
</protein>
<evidence type="ECO:0000313" key="3">
    <source>
        <dbReference type="Proteomes" id="UP000285211"/>
    </source>
</evidence>
<keyword evidence="3" id="KW-1185">Reference proteome</keyword>
<keyword evidence="1" id="KW-0732">Signal</keyword>
<feature type="chain" id="PRO_5018620904" evidence="1">
    <location>
        <begin position="22"/>
        <end position="154"/>
    </location>
</feature>
<reference evidence="2 3" key="1">
    <citation type="submission" date="2019-01" db="EMBL/GenBank/DDBJ databases">
        <authorList>
            <person name="Chen W.-M."/>
        </authorList>
    </citation>
    <scope>NUCLEOTIDE SEQUENCE [LARGE SCALE GENOMIC DNA]</scope>
    <source>
        <strain evidence="2 3">BBQ-12</strain>
    </source>
</reference>
<name>A0A3S2U428_9FLAO</name>
<dbReference type="Proteomes" id="UP000285211">
    <property type="component" value="Unassembled WGS sequence"/>
</dbReference>
<organism evidence="2 3">
    <name type="scientific">Flavobacterium sufflavum</name>
    <dbReference type="NCBI Taxonomy" id="1921138"/>
    <lineage>
        <taxon>Bacteria</taxon>
        <taxon>Pseudomonadati</taxon>
        <taxon>Bacteroidota</taxon>
        <taxon>Flavobacteriia</taxon>
        <taxon>Flavobacteriales</taxon>
        <taxon>Flavobacteriaceae</taxon>
        <taxon>Flavobacterium</taxon>
    </lineage>
</organism>
<evidence type="ECO:0000313" key="2">
    <source>
        <dbReference type="EMBL" id="RVT77568.1"/>
    </source>
</evidence>
<evidence type="ECO:0000256" key="1">
    <source>
        <dbReference type="SAM" id="SignalP"/>
    </source>
</evidence>
<sequence>MKIMRTILAIFLLGTMAITYAQEASVESRASVGKTPDKITYYQQRGAEDAKYELSFEAKTKAEEKAFWKEQKAYEKELKERDRKAYRAYIASKKEVYVEHYNHCDAHCHHDDYFYSHAGFYYYQYDQPNYQRTPSSTSINTQIGVRTPSVRLGL</sequence>
<dbReference type="OrthoDB" id="1203055at2"/>
<proteinExistence type="predicted"/>
<dbReference type="AlphaFoldDB" id="A0A3S2U428"/>
<accession>A0A3S2U428</accession>
<dbReference type="EMBL" id="SACJ01000003">
    <property type="protein sequence ID" value="RVT77568.1"/>
    <property type="molecule type" value="Genomic_DNA"/>
</dbReference>